<feature type="region of interest" description="Disordered" evidence="9">
    <location>
        <begin position="215"/>
        <end position="234"/>
    </location>
</feature>
<dbReference type="SUPFAM" id="SSF57667">
    <property type="entry name" value="beta-beta-alpha zinc fingers"/>
    <property type="match status" value="1"/>
</dbReference>
<evidence type="ECO:0000313" key="11">
    <source>
        <dbReference type="EMBL" id="KAF8788198.1"/>
    </source>
</evidence>
<protein>
    <submittedName>
        <fullName evidence="11">Zinc finger protein 772 like protein</fullName>
    </submittedName>
</protein>
<feature type="region of interest" description="Disordered" evidence="9">
    <location>
        <begin position="38"/>
        <end position="58"/>
    </location>
</feature>
<gene>
    <name evidence="11" type="ORF">HNY73_009729</name>
</gene>
<dbReference type="GO" id="GO:0008270">
    <property type="term" value="F:zinc ion binding"/>
    <property type="evidence" value="ECO:0007669"/>
    <property type="project" value="UniProtKB-KW"/>
</dbReference>
<dbReference type="PANTHER" id="PTHR24404:SF114">
    <property type="entry name" value="KLUMPFUSS, ISOFORM B-RELATED"/>
    <property type="match status" value="1"/>
</dbReference>
<evidence type="ECO:0000256" key="6">
    <source>
        <dbReference type="ARBA" id="ARBA00023125"/>
    </source>
</evidence>
<keyword evidence="12" id="KW-1185">Reference proteome</keyword>
<evidence type="ECO:0000256" key="7">
    <source>
        <dbReference type="ARBA" id="ARBA00023242"/>
    </source>
</evidence>
<dbReference type="GO" id="GO:0000978">
    <property type="term" value="F:RNA polymerase II cis-regulatory region sequence-specific DNA binding"/>
    <property type="evidence" value="ECO:0007669"/>
    <property type="project" value="TreeGrafter"/>
</dbReference>
<dbReference type="Gene3D" id="3.30.160.60">
    <property type="entry name" value="Classic Zinc Finger"/>
    <property type="match status" value="2"/>
</dbReference>
<evidence type="ECO:0000256" key="3">
    <source>
        <dbReference type="ARBA" id="ARBA00022737"/>
    </source>
</evidence>
<dbReference type="InterPro" id="IPR013087">
    <property type="entry name" value="Znf_C2H2_type"/>
</dbReference>
<dbReference type="PANTHER" id="PTHR24404">
    <property type="entry name" value="ZINC FINGER PROTEIN"/>
    <property type="match status" value="1"/>
</dbReference>
<dbReference type="PROSITE" id="PS50157">
    <property type="entry name" value="ZINC_FINGER_C2H2_2"/>
    <property type="match status" value="2"/>
</dbReference>
<dbReference type="FunFam" id="3.30.160.60:FF:000295">
    <property type="entry name" value="zinc finger protein 19"/>
    <property type="match status" value="1"/>
</dbReference>
<evidence type="ECO:0000256" key="9">
    <source>
        <dbReference type="SAM" id="MobiDB-lite"/>
    </source>
</evidence>
<comment type="caution">
    <text evidence="11">The sequence shown here is derived from an EMBL/GenBank/DDBJ whole genome shotgun (WGS) entry which is preliminary data.</text>
</comment>
<name>A0A8T0FD65_ARGBR</name>
<evidence type="ECO:0000256" key="5">
    <source>
        <dbReference type="ARBA" id="ARBA00022833"/>
    </source>
</evidence>
<reference evidence="11" key="1">
    <citation type="journal article" date="2020" name="bioRxiv">
        <title>Chromosome-level reference genome of the European wasp spider Argiope bruennichi: a resource for studies on range expansion and evolutionary adaptation.</title>
        <authorList>
            <person name="Sheffer M.M."/>
            <person name="Hoppe A."/>
            <person name="Krehenwinkel H."/>
            <person name="Uhl G."/>
            <person name="Kuss A.W."/>
            <person name="Jensen L."/>
            <person name="Jensen C."/>
            <person name="Gillespie R.G."/>
            <person name="Hoff K.J."/>
            <person name="Prost S."/>
        </authorList>
    </citation>
    <scope>NUCLEOTIDE SEQUENCE</scope>
</reference>
<keyword evidence="5" id="KW-0862">Zinc</keyword>
<keyword evidence="7" id="KW-0539">Nucleus</keyword>
<comment type="subcellular location">
    <subcellularLocation>
        <location evidence="1">Nucleus</location>
    </subcellularLocation>
</comment>
<feature type="domain" description="C2H2-type" evidence="10">
    <location>
        <begin position="322"/>
        <end position="349"/>
    </location>
</feature>
<feature type="domain" description="C2H2-type" evidence="10">
    <location>
        <begin position="350"/>
        <end position="377"/>
    </location>
</feature>
<sequence length="377" mass="42501">MGKCRCRRCGNIIIRGEDHTCFIHKKLDYRYSIQQRAESDDNLEEGNDKSTENSNDNSQNLIQAFGRNESKRSVLRSLLLFQNNESNKSTKSAGSSNYAQLRNPSNSSYFHPISDFQAIQVQTNKNASFTASSENAESNNIHENDFFETFNRSQAAAGSSGIDIPNQIGSDLMHAKPDEECKISLEESKSQSLKKDKKDFMDDLEYVIRNALSENNNNVSGNANSTENPDLPPRHKEPKNCKMQVSECVNDEHISSEVHSQVQSKKTKMTTYVNEPHSTKKDGNAAAGPSGICARKKKFPKTCSRKDTLKPNYQTHTGNEPFMCNICKKKFSSKSDFDRHYRTHTGEKPYECGICGKKCSLKSNLIIHYRIHTGESL</sequence>
<evidence type="ECO:0000256" key="1">
    <source>
        <dbReference type="ARBA" id="ARBA00004123"/>
    </source>
</evidence>
<keyword evidence="4 8" id="KW-0863">Zinc-finger</keyword>
<dbReference type="AlphaFoldDB" id="A0A8T0FD65"/>
<evidence type="ECO:0000313" key="12">
    <source>
        <dbReference type="Proteomes" id="UP000807504"/>
    </source>
</evidence>
<dbReference type="FunFam" id="3.30.160.60:FF:002343">
    <property type="entry name" value="Zinc finger protein 33A"/>
    <property type="match status" value="1"/>
</dbReference>
<dbReference type="InterPro" id="IPR036236">
    <property type="entry name" value="Znf_C2H2_sf"/>
</dbReference>
<reference evidence="11" key="2">
    <citation type="submission" date="2020-06" db="EMBL/GenBank/DDBJ databases">
        <authorList>
            <person name="Sheffer M."/>
        </authorList>
    </citation>
    <scope>NUCLEOTIDE SEQUENCE</scope>
</reference>
<organism evidence="11 12">
    <name type="scientific">Argiope bruennichi</name>
    <name type="common">Wasp spider</name>
    <name type="synonym">Aranea bruennichi</name>
    <dbReference type="NCBI Taxonomy" id="94029"/>
    <lineage>
        <taxon>Eukaryota</taxon>
        <taxon>Metazoa</taxon>
        <taxon>Ecdysozoa</taxon>
        <taxon>Arthropoda</taxon>
        <taxon>Chelicerata</taxon>
        <taxon>Arachnida</taxon>
        <taxon>Araneae</taxon>
        <taxon>Araneomorphae</taxon>
        <taxon>Entelegynae</taxon>
        <taxon>Araneoidea</taxon>
        <taxon>Araneidae</taxon>
        <taxon>Argiope</taxon>
    </lineage>
</organism>
<dbReference type="GO" id="GO:0005634">
    <property type="term" value="C:nucleus"/>
    <property type="evidence" value="ECO:0007669"/>
    <property type="project" value="UniProtKB-SubCell"/>
</dbReference>
<dbReference type="EMBL" id="JABXBU010000015">
    <property type="protein sequence ID" value="KAF8788198.1"/>
    <property type="molecule type" value="Genomic_DNA"/>
</dbReference>
<dbReference type="InterPro" id="IPR050589">
    <property type="entry name" value="Ikaros_C2H2-ZF"/>
</dbReference>
<proteinExistence type="predicted"/>
<accession>A0A8T0FD65</accession>
<dbReference type="SMART" id="SM00355">
    <property type="entry name" value="ZnF_C2H2"/>
    <property type="match status" value="2"/>
</dbReference>
<dbReference type="PROSITE" id="PS00028">
    <property type="entry name" value="ZINC_FINGER_C2H2_1"/>
    <property type="match status" value="2"/>
</dbReference>
<dbReference type="Pfam" id="PF00096">
    <property type="entry name" value="zf-C2H2"/>
    <property type="match status" value="2"/>
</dbReference>
<evidence type="ECO:0000259" key="10">
    <source>
        <dbReference type="PROSITE" id="PS50157"/>
    </source>
</evidence>
<feature type="compositionally biased region" description="Low complexity" evidence="9">
    <location>
        <begin position="215"/>
        <end position="228"/>
    </location>
</feature>
<evidence type="ECO:0000256" key="4">
    <source>
        <dbReference type="ARBA" id="ARBA00022771"/>
    </source>
</evidence>
<dbReference type="GO" id="GO:0006357">
    <property type="term" value="P:regulation of transcription by RNA polymerase II"/>
    <property type="evidence" value="ECO:0007669"/>
    <property type="project" value="TreeGrafter"/>
</dbReference>
<keyword evidence="2" id="KW-0479">Metal-binding</keyword>
<dbReference type="GO" id="GO:0003700">
    <property type="term" value="F:DNA-binding transcription factor activity"/>
    <property type="evidence" value="ECO:0007669"/>
    <property type="project" value="TreeGrafter"/>
</dbReference>
<keyword evidence="3" id="KW-0677">Repeat</keyword>
<dbReference type="Proteomes" id="UP000807504">
    <property type="component" value="Unassembled WGS sequence"/>
</dbReference>
<evidence type="ECO:0000256" key="2">
    <source>
        <dbReference type="ARBA" id="ARBA00022723"/>
    </source>
</evidence>
<evidence type="ECO:0000256" key="8">
    <source>
        <dbReference type="PROSITE-ProRule" id="PRU00042"/>
    </source>
</evidence>
<keyword evidence="6" id="KW-0238">DNA-binding</keyword>